<name>A0A2S1GLZ5_9CAUD</name>
<evidence type="ECO:0000313" key="1">
    <source>
        <dbReference type="EMBL" id="AWD90405.1"/>
    </source>
</evidence>
<dbReference type="KEGG" id="vg:65112838"/>
<dbReference type="GeneID" id="65112838"/>
<reference evidence="1" key="1">
    <citation type="submission" date="2018-03" db="EMBL/GenBank/DDBJ databases">
        <title>Phage therapy in agriculture - a green tech approach to combat plant pathogenic bacteria.</title>
        <authorList>
            <person name="Carstens A.B."/>
            <person name="Djurhuus A.M."/>
            <person name="Hansen L.H."/>
        </authorList>
    </citation>
    <scope>NUCLEOTIDE SEQUENCE [LARGE SCALE GENOMIC DNA]</scope>
</reference>
<keyword evidence="2" id="KW-1185">Reference proteome</keyword>
<dbReference type="Proteomes" id="UP000246316">
    <property type="component" value="Segment"/>
</dbReference>
<accession>A0A2S1GLZ5</accession>
<organism evidence="1 2">
    <name type="scientific">Erwinia phage Cronus</name>
    <dbReference type="NCBI Taxonomy" id="2163633"/>
    <lineage>
        <taxon>Viruses</taxon>
        <taxon>Duplodnaviria</taxon>
        <taxon>Heunggongvirae</taxon>
        <taxon>Uroviricota</taxon>
        <taxon>Caudoviricetes</taxon>
        <taxon>Pantevenvirales</taxon>
        <taxon>Straboviridae</taxon>
        <taxon>Tevenvirinae</taxon>
        <taxon>Risoevirus</taxon>
        <taxon>Risoevirus cronus</taxon>
        <taxon>Roskildevirus cronus</taxon>
    </lineage>
</organism>
<protein>
    <submittedName>
        <fullName evidence="1">Uncharacterized protein</fullName>
    </submittedName>
</protein>
<proteinExistence type="predicted"/>
<dbReference type="RefSeq" id="YP_010095204.1">
    <property type="nucleotide sequence ID" value="NC_055743.1"/>
</dbReference>
<evidence type="ECO:0000313" key="2">
    <source>
        <dbReference type="Proteomes" id="UP000246316"/>
    </source>
</evidence>
<sequence>MIEIKLKEFSGDEAGAESLYTNDSYDDSFVFKTKFGSVHTGNIGWEQGWGNNYRFYVGEDRSDHFYFPSDVTHIEVK</sequence>
<dbReference type="EMBL" id="MH059636">
    <property type="protein sequence ID" value="AWD90405.1"/>
    <property type="molecule type" value="Genomic_DNA"/>
</dbReference>